<dbReference type="Pfam" id="PF02089">
    <property type="entry name" value="Palm_thioest"/>
    <property type="match status" value="1"/>
</dbReference>
<dbReference type="AlphaFoldDB" id="A0A7C3C9I2"/>
<name>A0A7C3C9I2_9PROT</name>
<reference evidence="1" key="1">
    <citation type="journal article" date="2020" name="mSystems">
        <title>Genome- and Community-Level Interaction Insights into Carbon Utilization and Element Cycling Functions of Hydrothermarchaeota in Hydrothermal Sediment.</title>
        <authorList>
            <person name="Zhou Z."/>
            <person name="Liu Y."/>
            <person name="Xu W."/>
            <person name="Pan J."/>
            <person name="Luo Z.H."/>
            <person name="Li M."/>
        </authorList>
    </citation>
    <scope>NUCLEOTIDE SEQUENCE [LARGE SCALE GENOMIC DNA]</scope>
    <source>
        <strain evidence="1">HyVt-489</strain>
    </source>
</reference>
<dbReference type="InterPro" id="IPR029058">
    <property type="entry name" value="AB_hydrolase_fold"/>
</dbReference>
<dbReference type="EMBL" id="DRMN01000351">
    <property type="protein sequence ID" value="HFB55341.1"/>
    <property type="molecule type" value="Genomic_DNA"/>
</dbReference>
<dbReference type="Proteomes" id="UP000886042">
    <property type="component" value="Unassembled WGS sequence"/>
</dbReference>
<gene>
    <name evidence="1" type="ORF">ENJ46_05400</name>
</gene>
<organism evidence="1 2">
    <name type="scientific">Hellea balneolensis</name>
    <dbReference type="NCBI Taxonomy" id="287478"/>
    <lineage>
        <taxon>Bacteria</taxon>
        <taxon>Pseudomonadati</taxon>
        <taxon>Pseudomonadota</taxon>
        <taxon>Alphaproteobacteria</taxon>
        <taxon>Maricaulales</taxon>
        <taxon>Robiginitomaculaceae</taxon>
        <taxon>Hellea</taxon>
    </lineage>
</organism>
<evidence type="ECO:0000313" key="2">
    <source>
        <dbReference type="Proteomes" id="UP000886042"/>
    </source>
</evidence>
<proteinExistence type="predicted"/>
<accession>A0A7C3C9I2</accession>
<dbReference type="SUPFAM" id="SSF53474">
    <property type="entry name" value="alpha/beta-Hydrolases"/>
    <property type="match status" value="1"/>
</dbReference>
<evidence type="ECO:0000313" key="1">
    <source>
        <dbReference type="EMBL" id="HFB55341.1"/>
    </source>
</evidence>
<keyword evidence="1" id="KW-0378">Hydrolase</keyword>
<protein>
    <submittedName>
        <fullName evidence="1">Alpha/beta hydrolase</fullName>
    </submittedName>
</protein>
<sequence length="266" mass="29620">MSISDTAIKAPSAFFLMAEGRSVFEMGAYFATKPLFRHLKKGDGHPVLVLPGLAASDFSTVILRRFLKKRGYQPYGWKQGRNLGLRDRVLENMLAKVDEIFDIHGEKLSLVGWSLGGIFARELAKLRPEKIRFVISLGSPHSGNPKASHATRFYEYVSGHSVKNPPLTTVLSEAPPVPTTSIYSKTDGVVAWQNCHQRKPVTADTMVHTENIRVEGSHCGLGVNPSVLYILADRLAQDEKAWKPFANKGVRKIFFRIPQHDVMASH</sequence>
<dbReference type="GO" id="GO:0016787">
    <property type="term" value="F:hydrolase activity"/>
    <property type="evidence" value="ECO:0007669"/>
    <property type="project" value="UniProtKB-KW"/>
</dbReference>
<comment type="caution">
    <text evidence="1">The sequence shown here is derived from an EMBL/GenBank/DDBJ whole genome shotgun (WGS) entry which is preliminary data.</text>
</comment>
<dbReference type="Gene3D" id="3.40.50.1820">
    <property type="entry name" value="alpha/beta hydrolase"/>
    <property type="match status" value="1"/>
</dbReference>